<evidence type="ECO:0000313" key="2">
    <source>
        <dbReference type="Proteomes" id="UP000010796"/>
    </source>
</evidence>
<dbReference type="KEGG" id="evi:Echvi_2308"/>
<dbReference type="RefSeq" id="WP_015266114.1">
    <property type="nucleotide sequence ID" value="NC_019904.1"/>
</dbReference>
<accession>L0G0P3</accession>
<name>L0G0P3_ECHVK</name>
<evidence type="ECO:0008006" key="3">
    <source>
        <dbReference type="Google" id="ProtNLM"/>
    </source>
</evidence>
<organism evidence="1 2">
    <name type="scientific">Echinicola vietnamensis (strain DSM 17526 / LMG 23754 / KMM 6221)</name>
    <dbReference type="NCBI Taxonomy" id="926556"/>
    <lineage>
        <taxon>Bacteria</taxon>
        <taxon>Pseudomonadati</taxon>
        <taxon>Bacteroidota</taxon>
        <taxon>Cytophagia</taxon>
        <taxon>Cytophagales</taxon>
        <taxon>Cyclobacteriaceae</taxon>
        <taxon>Echinicola</taxon>
    </lineage>
</organism>
<dbReference type="AlphaFoldDB" id="L0G0P3"/>
<dbReference type="HOGENOM" id="CLU_087522_0_0_10"/>
<keyword evidence="2" id="KW-1185">Reference proteome</keyword>
<dbReference type="eggNOG" id="COG1555">
    <property type="taxonomic scope" value="Bacteria"/>
</dbReference>
<dbReference type="OrthoDB" id="9786645at2"/>
<sequence>MKFILYAFSCIFLVSPYFSYGQHGSEIFAKGARSYGMAHAHVTLSDAWSIFNNPGAMGRASTTTAVVGYDHRLGLDELTTLGAGAVMATEKGNFGIGLSHYGGELFNQQAVGISYANQMGIASFGIKATYLQTNISGYGRNGVPVFEFGGTAVLGPQLTFGAHIYNFSRSQLSRDSQDYLPTIVKVGLSYRLSGKLLIGLEAEKDILLPAVAKFGLEYNFIDRFWARCGVRTNPSNLHFGIGFNPKRFRFDYAVAQNHQLGFTHHFSLNYTIGSL</sequence>
<evidence type="ECO:0000313" key="1">
    <source>
        <dbReference type="EMBL" id="AGA78556.1"/>
    </source>
</evidence>
<dbReference type="EMBL" id="CP003346">
    <property type="protein sequence ID" value="AGA78556.1"/>
    <property type="molecule type" value="Genomic_DNA"/>
</dbReference>
<reference evidence="2" key="1">
    <citation type="submission" date="2012-02" db="EMBL/GenBank/DDBJ databases">
        <title>The complete genome of Echinicola vietnamensis DSM 17526.</title>
        <authorList>
            <person name="Lucas S."/>
            <person name="Copeland A."/>
            <person name="Lapidus A."/>
            <person name="Glavina del Rio T."/>
            <person name="Dalin E."/>
            <person name="Tice H."/>
            <person name="Bruce D."/>
            <person name="Goodwin L."/>
            <person name="Pitluck S."/>
            <person name="Peters L."/>
            <person name="Ovchinnikova G."/>
            <person name="Teshima H."/>
            <person name="Kyrpides N."/>
            <person name="Mavromatis K."/>
            <person name="Ivanova N."/>
            <person name="Brettin T."/>
            <person name="Detter J.C."/>
            <person name="Han C."/>
            <person name="Larimer F."/>
            <person name="Land M."/>
            <person name="Hauser L."/>
            <person name="Markowitz V."/>
            <person name="Cheng J.-F."/>
            <person name="Hugenholtz P."/>
            <person name="Woyke T."/>
            <person name="Wu D."/>
            <person name="Brambilla E."/>
            <person name="Klenk H.-P."/>
            <person name="Eisen J.A."/>
        </authorList>
    </citation>
    <scope>NUCLEOTIDE SEQUENCE [LARGE SCALE GENOMIC DNA]</scope>
    <source>
        <strain evidence="2">DSM 17526 / LMG 23754 / KMM 6221</strain>
    </source>
</reference>
<dbReference type="Gene3D" id="2.40.160.60">
    <property type="entry name" value="Outer membrane protein transport protein (OMPP1/FadL/TodX)"/>
    <property type="match status" value="1"/>
</dbReference>
<gene>
    <name evidence="1" type="ordered locus">Echvi_2308</name>
</gene>
<dbReference type="SUPFAM" id="SSF56935">
    <property type="entry name" value="Porins"/>
    <property type="match status" value="1"/>
</dbReference>
<protein>
    <recommendedName>
        <fullName evidence="3">Bacteroidetes-specific membrane protein</fullName>
    </recommendedName>
</protein>
<dbReference type="Proteomes" id="UP000010796">
    <property type="component" value="Chromosome"/>
</dbReference>
<proteinExistence type="predicted"/>
<dbReference type="STRING" id="926556.Echvi_2308"/>